<comment type="caution">
    <text evidence="1">The sequence shown here is derived from an EMBL/GenBank/DDBJ whole genome shotgun (WGS) entry which is preliminary data.</text>
</comment>
<name>A0A918QUZ1_9ACTN</name>
<dbReference type="Proteomes" id="UP000623010">
    <property type="component" value="Unassembled WGS sequence"/>
</dbReference>
<evidence type="ECO:0000313" key="1">
    <source>
        <dbReference type="EMBL" id="GGZ73103.1"/>
    </source>
</evidence>
<protein>
    <submittedName>
        <fullName evidence="1">Uncharacterized protein</fullName>
    </submittedName>
</protein>
<reference evidence="1" key="2">
    <citation type="submission" date="2020-09" db="EMBL/GenBank/DDBJ databases">
        <authorList>
            <person name="Sun Q."/>
            <person name="Ohkuma M."/>
        </authorList>
    </citation>
    <scope>NUCLEOTIDE SEQUENCE</scope>
    <source>
        <strain evidence="1">JCM 5016</strain>
    </source>
</reference>
<evidence type="ECO:0000313" key="2">
    <source>
        <dbReference type="Proteomes" id="UP000623010"/>
    </source>
</evidence>
<keyword evidence="2" id="KW-1185">Reference proteome</keyword>
<dbReference type="AlphaFoldDB" id="A0A918QUZ1"/>
<proteinExistence type="predicted"/>
<sequence length="59" mass="6565">MKRQPCPICAAGGECLACDGCGAHEEQPCEPWCEHYEDDRYETGPEIPSPYEEPVPPGW</sequence>
<dbReference type="EMBL" id="BMWH01000002">
    <property type="protein sequence ID" value="GGZ73103.1"/>
    <property type="molecule type" value="Genomic_DNA"/>
</dbReference>
<organism evidence="1 2">
    <name type="scientific">Streptomyces echinoruber</name>
    <dbReference type="NCBI Taxonomy" id="68898"/>
    <lineage>
        <taxon>Bacteria</taxon>
        <taxon>Bacillati</taxon>
        <taxon>Actinomycetota</taxon>
        <taxon>Actinomycetes</taxon>
        <taxon>Kitasatosporales</taxon>
        <taxon>Streptomycetaceae</taxon>
        <taxon>Streptomyces</taxon>
    </lineage>
</organism>
<accession>A0A918QUZ1</accession>
<gene>
    <name evidence="1" type="ORF">GCM10010389_08200</name>
</gene>
<dbReference type="RefSeq" id="WP_190055887.1">
    <property type="nucleotide sequence ID" value="NZ_BMWH01000002.1"/>
</dbReference>
<reference evidence="1" key="1">
    <citation type="journal article" date="2014" name="Int. J. Syst. Evol. Microbiol.">
        <title>Complete genome sequence of Corynebacterium casei LMG S-19264T (=DSM 44701T), isolated from a smear-ripened cheese.</title>
        <authorList>
            <consortium name="US DOE Joint Genome Institute (JGI-PGF)"/>
            <person name="Walter F."/>
            <person name="Albersmeier A."/>
            <person name="Kalinowski J."/>
            <person name="Ruckert C."/>
        </authorList>
    </citation>
    <scope>NUCLEOTIDE SEQUENCE</scope>
    <source>
        <strain evidence="1">JCM 5016</strain>
    </source>
</reference>